<dbReference type="InterPro" id="IPR050515">
    <property type="entry name" value="Beta-lactam/transpept"/>
</dbReference>
<dbReference type="Gene3D" id="3.90.1310.10">
    <property type="entry name" value="Penicillin-binding protein 2a (Domain 2)"/>
    <property type="match status" value="1"/>
</dbReference>
<feature type="domain" description="Penicillin-binding protein transpeptidase" evidence="1">
    <location>
        <begin position="155"/>
        <end position="488"/>
    </location>
</feature>
<evidence type="ECO:0000259" key="1">
    <source>
        <dbReference type="Pfam" id="PF00905"/>
    </source>
</evidence>
<evidence type="ECO:0000259" key="2">
    <source>
        <dbReference type="Pfam" id="PF21922"/>
    </source>
</evidence>
<dbReference type="GO" id="GO:0016757">
    <property type="term" value="F:glycosyltransferase activity"/>
    <property type="evidence" value="ECO:0007669"/>
    <property type="project" value="UniProtKB-KW"/>
</dbReference>
<dbReference type="AlphaFoldDB" id="C5BUS0"/>
<dbReference type="Pfam" id="PF21922">
    <property type="entry name" value="PBP_dimer_2"/>
    <property type="match status" value="1"/>
</dbReference>
<dbReference type="GO" id="GO:0008658">
    <property type="term" value="F:penicillin binding"/>
    <property type="evidence" value="ECO:0007669"/>
    <property type="project" value="InterPro"/>
</dbReference>
<dbReference type="Pfam" id="PF00905">
    <property type="entry name" value="Transpeptidase"/>
    <property type="match status" value="1"/>
</dbReference>
<evidence type="ECO:0000313" key="3">
    <source>
        <dbReference type="EMBL" id="ACQ78294.1"/>
    </source>
</evidence>
<feature type="domain" description="Penicillin binding protein A dimerisation" evidence="2">
    <location>
        <begin position="52"/>
        <end position="134"/>
    </location>
</feature>
<dbReference type="InterPro" id="IPR012338">
    <property type="entry name" value="Beta-lactam/transpept-like"/>
</dbReference>
<keyword evidence="3" id="KW-0808">Transferase</keyword>
<dbReference type="InterPro" id="IPR001460">
    <property type="entry name" value="PCN-bd_Tpept"/>
</dbReference>
<dbReference type="HOGENOM" id="CLU_009289_1_0_11"/>
<evidence type="ECO:0000313" key="4">
    <source>
        <dbReference type="Proteomes" id="UP000007962"/>
    </source>
</evidence>
<keyword evidence="4" id="KW-1185">Reference proteome</keyword>
<dbReference type="InterPro" id="IPR054120">
    <property type="entry name" value="PBPA_dimer"/>
</dbReference>
<name>C5BUS0_BEUC1</name>
<dbReference type="GO" id="GO:0005886">
    <property type="term" value="C:plasma membrane"/>
    <property type="evidence" value="ECO:0007669"/>
    <property type="project" value="TreeGrafter"/>
</dbReference>
<dbReference type="RefSeq" id="WP_012725074.1">
    <property type="nucleotide sequence ID" value="NC_012669.1"/>
</dbReference>
<organism evidence="3 4">
    <name type="scientific">Beutenbergia cavernae (strain ATCC BAA-8 / DSM 12333 / CCUG 43141 / JCM 11478 / NBRC 16432 / NCIMB 13614 / HKI 0122)</name>
    <dbReference type="NCBI Taxonomy" id="471853"/>
    <lineage>
        <taxon>Bacteria</taxon>
        <taxon>Bacillati</taxon>
        <taxon>Actinomycetota</taxon>
        <taxon>Actinomycetes</taxon>
        <taxon>Micrococcales</taxon>
        <taxon>Beutenbergiaceae</taxon>
        <taxon>Beutenbergia</taxon>
    </lineage>
</organism>
<proteinExistence type="predicted"/>
<reference evidence="3 4" key="1">
    <citation type="journal article" date="2009" name="Stand. Genomic Sci.">
        <title>Complete genome sequence of Beutenbergia cavernae type strain (HKI 0122).</title>
        <authorList>
            <person name="Land M."/>
            <person name="Pukall R."/>
            <person name="Abt B."/>
            <person name="Goker M."/>
            <person name="Rohde M."/>
            <person name="Glavina Del Rio T."/>
            <person name="Tice H."/>
            <person name="Copeland A."/>
            <person name="Cheng J.F."/>
            <person name="Lucas S."/>
            <person name="Chen F."/>
            <person name="Nolan M."/>
            <person name="Bruce D."/>
            <person name="Goodwin L."/>
            <person name="Pitluck S."/>
            <person name="Ivanova N."/>
            <person name="Mavromatis K."/>
            <person name="Ovchinnikova G."/>
            <person name="Pati A."/>
            <person name="Chen A."/>
            <person name="Palaniappan K."/>
            <person name="Hauser L."/>
            <person name="Chang Y.J."/>
            <person name="Jefferies C.C."/>
            <person name="Saunders E."/>
            <person name="Brettin T."/>
            <person name="Detter J.C."/>
            <person name="Han C."/>
            <person name="Chain P."/>
            <person name="Bristow J."/>
            <person name="Eisen J.A."/>
            <person name="Markowitz V."/>
            <person name="Hugenholtz P."/>
            <person name="Kyrpides N.C."/>
            <person name="Klenk H.P."/>
            <person name="Lapidus A."/>
        </authorList>
    </citation>
    <scope>NUCLEOTIDE SEQUENCE [LARGE SCALE GENOMIC DNA]</scope>
    <source>
        <strain evidence="4">ATCC BAA-8 / DSM 12333 / NBRC 16432</strain>
    </source>
</reference>
<dbReference type="eggNOG" id="COG0768">
    <property type="taxonomic scope" value="Bacteria"/>
</dbReference>
<dbReference type="SUPFAM" id="SSF56601">
    <property type="entry name" value="beta-lactamase/transpeptidase-like"/>
    <property type="match status" value="1"/>
</dbReference>
<dbReference type="STRING" id="471853.Bcav_0028"/>
<dbReference type="PANTHER" id="PTHR30627:SF24">
    <property type="entry name" value="PENICILLIN-BINDING PROTEIN 4B"/>
    <property type="match status" value="1"/>
</dbReference>
<dbReference type="Proteomes" id="UP000007962">
    <property type="component" value="Chromosome"/>
</dbReference>
<dbReference type="EC" id="2.4.1.129" evidence="3"/>
<sequence>MNAPLRRLSAVVMSMFLVLMVGVTWVQYVQAPGLNDDPRNVRTTYREYGRDRGPIVVAGTPVAESVPVDDPFGFQRTYVQGDVYAPLTGYHSIVFGSSMIEDAANDVLNGTASSLWLERLQSLVTGRQPRGGSVELTIDPVAQQAAWDALAGRAGAAVAIDPRTGAILAMVSTPSYDPNTLAAHSSSAVNEAWDALLADPARPLDNRAIAGNQYAPGSTFKLVDTVALLATGDFAPDTQVPAPTTYRAPGAGADIRNPGGGTCGGDTVTLEYALQESCNTPFAQLAVEELGDEALREQAEAFGFGQELHVPMTVTPSRFPQGVDGELDPAFLALAAIGQYDVRVTPLQMAMVSAAIANDGVLMTPYTIATERGPDLGVLSQTTPSEFSQPMSADVAETMTQLMTNVVENGTGQTAQIPGVAVAGKTGTAESGIEGDGPEANPHAWFTAFAPADDPQVAVAVVVENGGSLSSEYTGAQLAAPIARSIMQAVIDQ</sequence>
<dbReference type="GO" id="GO:0071555">
    <property type="term" value="P:cell wall organization"/>
    <property type="evidence" value="ECO:0007669"/>
    <property type="project" value="TreeGrafter"/>
</dbReference>
<accession>C5BUS0</accession>
<keyword evidence="3" id="KW-0328">Glycosyltransferase</keyword>
<dbReference type="Gene3D" id="3.40.710.10">
    <property type="entry name" value="DD-peptidase/beta-lactamase superfamily"/>
    <property type="match status" value="1"/>
</dbReference>
<dbReference type="EMBL" id="CP001618">
    <property type="protein sequence ID" value="ACQ78294.1"/>
    <property type="molecule type" value="Genomic_DNA"/>
</dbReference>
<protein>
    <submittedName>
        <fullName evidence="3">Peptidoglycan glycosyltransferase</fullName>
        <ecNumber evidence="3">2.4.1.129</ecNumber>
    </submittedName>
</protein>
<dbReference type="KEGG" id="bcv:Bcav_0028"/>
<dbReference type="PANTHER" id="PTHR30627">
    <property type="entry name" value="PEPTIDOGLYCAN D,D-TRANSPEPTIDASE"/>
    <property type="match status" value="1"/>
</dbReference>
<gene>
    <name evidence="3" type="ordered locus">Bcav_0028</name>
</gene>
<dbReference type="GO" id="GO:0071972">
    <property type="term" value="F:peptidoglycan L,D-transpeptidase activity"/>
    <property type="evidence" value="ECO:0007669"/>
    <property type="project" value="TreeGrafter"/>
</dbReference>
<dbReference type="OrthoDB" id="9766847at2"/>